<reference evidence="4 5" key="1">
    <citation type="submission" date="2017-06" db="EMBL/GenBank/DDBJ databases">
        <authorList>
            <person name="Kim H.J."/>
            <person name="Triplett B.A."/>
        </authorList>
    </citation>
    <scope>NUCLEOTIDE SEQUENCE [LARGE SCALE GENOMIC DNA]</scope>
    <source>
        <strain evidence="4 5">SCA</strain>
    </source>
</reference>
<dbReference type="GO" id="GO:0004022">
    <property type="term" value="F:alcohol dehydrogenase (NAD+) activity"/>
    <property type="evidence" value="ECO:0007669"/>
    <property type="project" value="TreeGrafter"/>
</dbReference>
<dbReference type="InterPro" id="IPR001670">
    <property type="entry name" value="ADH_Fe/GldA"/>
</dbReference>
<dbReference type="EMBL" id="FZOJ01000012">
    <property type="protein sequence ID" value="SNS52251.1"/>
    <property type="molecule type" value="Genomic_DNA"/>
</dbReference>
<dbReference type="InterPro" id="IPR056798">
    <property type="entry name" value="ADH_Fe_C"/>
</dbReference>
<proteinExistence type="predicted"/>
<sequence length="411" mass="46021">MPINENEEKTCEEELVEVVICIFIMRLYRKVMKMKELRFHGDLIVIGEDSIEYLKKLECKKVMIVTGQSAMFKNSTIDRIKCILSEKSCVVEIYSGIKANPTTTDIEEGVGKMREFQPDVLIGVGGGSAIDASKVMGLFYEYPEYNFQRALKEPLPEKRKALKLVAIPSTSGTAAEVTRAAVITFTEENIKIGLKTNAFIPDVAILDPKITLSMPKNIVAETGMDAMTHAVEAYINKNIDDFTACLAKGAVEGLFKFLPDSFEKGDIYSREKVHNYQCIAGCAFTNVGLGMSHGISHAIGGMFNFGHGLINAIALPYVLEFNKKDEEVAKRLIELAKSIDKEDFIEEVRKLNKRLDIPDSFSHMGINRNDFERNFEMLVDNSLKGSTRSNPIVITKEAMELILWTIFEGKK</sequence>
<dbReference type="SUPFAM" id="SSF56796">
    <property type="entry name" value="Dehydroquinate synthase-like"/>
    <property type="match status" value="1"/>
</dbReference>
<organism evidence="4 5">
    <name type="scientific">Anaerovirgula multivorans</name>
    <dbReference type="NCBI Taxonomy" id="312168"/>
    <lineage>
        <taxon>Bacteria</taxon>
        <taxon>Bacillati</taxon>
        <taxon>Bacillota</taxon>
        <taxon>Clostridia</taxon>
        <taxon>Peptostreptococcales</taxon>
        <taxon>Natronincolaceae</taxon>
        <taxon>Anaerovirgula</taxon>
    </lineage>
</organism>
<keyword evidence="5" id="KW-1185">Reference proteome</keyword>
<dbReference type="AlphaFoldDB" id="A0A239F681"/>
<evidence type="ECO:0000313" key="5">
    <source>
        <dbReference type="Proteomes" id="UP000198304"/>
    </source>
</evidence>
<protein>
    <submittedName>
        <fullName evidence="4">Uncharacterized protein</fullName>
    </submittedName>
</protein>
<dbReference type="CDD" id="cd08179">
    <property type="entry name" value="NADPH_BDH"/>
    <property type="match status" value="1"/>
</dbReference>
<dbReference type="InterPro" id="IPR039697">
    <property type="entry name" value="Alcohol_dehydrogenase_Fe"/>
</dbReference>
<dbReference type="Proteomes" id="UP000198304">
    <property type="component" value="Unassembled WGS sequence"/>
</dbReference>
<evidence type="ECO:0000313" key="4">
    <source>
        <dbReference type="EMBL" id="SNS52251.1"/>
    </source>
</evidence>
<dbReference type="GO" id="GO:0046872">
    <property type="term" value="F:metal ion binding"/>
    <property type="evidence" value="ECO:0007669"/>
    <property type="project" value="InterPro"/>
</dbReference>
<feature type="domain" description="Alcohol dehydrogenase iron-type/glycerol dehydrogenase GldA" evidence="2">
    <location>
        <begin position="48"/>
        <end position="208"/>
    </location>
</feature>
<dbReference type="InterPro" id="IPR018211">
    <property type="entry name" value="ADH_Fe_CS"/>
</dbReference>
<dbReference type="Pfam" id="PF25137">
    <property type="entry name" value="ADH_Fe_C"/>
    <property type="match status" value="1"/>
</dbReference>
<evidence type="ECO:0000259" key="2">
    <source>
        <dbReference type="Pfam" id="PF00465"/>
    </source>
</evidence>
<dbReference type="PANTHER" id="PTHR11496:SF83">
    <property type="entry name" value="HYDROXYACID-OXOACID TRANSHYDROGENASE, MITOCHONDRIAL"/>
    <property type="match status" value="1"/>
</dbReference>
<dbReference type="Gene3D" id="3.40.50.1970">
    <property type="match status" value="1"/>
</dbReference>
<gene>
    <name evidence="4" type="ORF">SAMN05446037_101224</name>
</gene>
<dbReference type="Pfam" id="PF00465">
    <property type="entry name" value="Fe-ADH"/>
    <property type="match status" value="1"/>
</dbReference>
<evidence type="ECO:0000256" key="1">
    <source>
        <dbReference type="ARBA" id="ARBA00023002"/>
    </source>
</evidence>
<feature type="domain" description="Fe-containing alcohol dehydrogenase-like C-terminal" evidence="3">
    <location>
        <begin position="220"/>
        <end position="403"/>
    </location>
</feature>
<dbReference type="Gene3D" id="1.20.1090.10">
    <property type="entry name" value="Dehydroquinate synthase-like - alpha domain"/>
    <property type="match status" value="1"/>
</dbReference>
<dbReference type="FunFam" id="3.40.50.1970:FF:000003">
    <property type="entry name" value="Alcohol dehydrogenase, iron-containing"/>
    <property type="match status" value="1"/>
</dbReference>
<dbReference type="InterPro" id="IPR034802">
    <property type="entry name" value="NADPH_BDH"/>
</dbReference>
<evidence type="ECO:0000259" key="3">
    <source>
        <dbReference type="Pfam" id="PF25137"/>
    </source>
</evidence>
<dbReference type="PANTHER" id="PTHR11496">
    <property type="entry name" value="ALCOHOL DEHYDROGENASE"/>
    <property type="match status" value="1"/>
</dbReference>
<accession>A0A239F681</accession>
<dbReference type="PROSITE" id="PS00913">
    <property type="entry name" value="ADH_IRON_1"/>
    <property type="match status" value="1"/>
</dbReference>
<keyword evidence="1" id="KW-0560">Oxidoreductase</keyword>
<name>A0A239F681_9FIRM</name>